<evidence type="ECO:0000256" key="1">
    <source>
        <dbReference type="SAM" id="Phobius"/>
    </source>
</evidence>
<keyword evidence="1" id="KW-1133">Transmembrane helix</keyword>
<keyword evidence="1" id="KW-0812">Transmembrane</keyword>
<feature type="transmembrane region" description="Helical" evidence="1">
    <location>
        <begin position="72"/>
        <end position="96"/>
    </location>
</feature>
<evidence type="ECO:0000313" key="2">
    <source>
        <dbReference type="EMBL" id="MBC5675902.1"/>
    </source>
</evidence>
<dbReference type="EMBL" id="JACOOU010000023">
    <property type="protein sequence ID" value="MBC5675902.1"/>
    <property type="molecule type" value="Genomic_DNA"/>
</dbReference>
<dbReference type="Proteomes" id="UP000654573">
    <property type="component" value="Unassembled WGS sequence"/>
</dbReference>
<keyword evidence="1" id="KW-0472">Membrane</keyword>
<proteinExistence type="predicted"/>
<accession>A0ABR7FL16</accession>
<organism evidence="2 3">
    <name type="scientific">Blautia celeris</name>
    <dbReference type="NCBI Taxonomy" id="2763026"/>
    <lineage>
        <taxon>Bacteria</taxon>
        <taxon>Bacillati</taxon>
        <taxon>Bacillota</taxon>
        <taxon>Clostridia</taxon>
        <taxon>Lachnospirales</taxon>
        <taxon>Lachnospiraceae</taxon>
        <taxon>Blautia</taxon>
    </lineage>
</organism>
<reference evidence="2 3" key="1">
    <citation type="submission" date="2020-08" db="EMBL/GenBank/DDBJ databases">
        <title>Genome public.</title>
        <authorList>
            <person name="Liu C."/>
            <person name="Sun Q."/>
        </authorList>
    </citation>
    <scope>NUCLEOTIDE SEQUENCE [LARGE SCALE GENOMIC DNA]</scope>
    <source>
        <strain evidence="2 3">NSJ-34</strain>
    </source>
</reference>
<dbReference type="RefSeq" id="WP_042959827.1">
    <property type="nucleotide sequence ID" value="NZ_JACOOU010000023.1"/>
</dbReference>
<name>A0ABR7FL16_9FIRM</name>
<feature type="transmembrane region" description="Helical" evidence="1">
    <location>
        <begin position="21"/>
        <end position="41"/>
    </location>
</feature>
<keyword evidence="3" id="KW-1185">Reference proteome</keyword>
<protein>
    <submittedName>
        <fullName evidence="2">Uncharacterized protein</fullName>
    </submittedName>
</protein>
<evidence type="ECO:0000313" key="3">
    <source>
        <dbReference type="Proteomes" id="UP000654573"/>
    </source>
</evidence>
<sequence length="106" mass="11901">MKEFLGKIRTSQKSYSIPKQVLISMGILLFGVFMGGFSKYLDYRQANLPALMHLIDSVVDLHNFLGKFTSRIVISLCIAVCSTTPIRAGINVFAIIMKAVISFRIW</sequence>
<gene>
    <name evidence="2" type="ORF">H8S76_27220</name>
</gene>
<comment type="caution">
    <text evidence="2">The sequence shown here is derived from an EMBL/GenBank/DDBJ whole genome shotgun (WGS) entry which is preliminary data.</text>
</comment>